<name>A0A4V5NVH6_9GAMM</name>
<comment type="caution">
    <text evidence="16">The sequence shown here is derived from an EMBL/GenBank/DDBJ whole genome shotgun (WGS) entry which is preliminary data.</text>
</comment>
<dbReference type="SUPFAM" id="SSF48173">
    <property type="entry name" value="Cryptochrome/photolyase FAD-binding domain"/>
    <property type="match status" value="1"/>
</dbReference>
<dbReference type="PROSITE" id="PS00394">
    <property type="entry name" value="DNA_PHOTOLYASES_1_1"/>
    <property type="match status" value="1"/>
</dbReference>
<dbReference type="InterPro" id="IPR006050">
    <property type="entry name" value="DNA_photolyase_N"/>
</dbReference>
<feature type="domain" description="Photolyase/cryptochrome alpha/beta" evidence="15">
    <location>
        <begin position="1"/>
        <end position="130"/>
    </location>
</feature>
<feature type="site" description="Electron transfer via tryptophanyl radical" evidence="13">
    <location>
        <position position="354"/>
    </location>
</feature>
<dbReference type="GO" id="GO:0003677">
    <property type="term" value="F:DNA binding"/>
    <property type="evidence" value="ECO:0007669"/>
    <property type="project" value="TreeGrafter"/>
</dbReference>
<evidence type="ECO:0000256" key="4">
    <source>
        <dbReference type="ARBA" id="ARBA00014046"/>
    </source>
</evidence>
<keyword evidence="5 12" id="KW-0285">Flavoprotein</keyword>
<feature type="binding site" evidence="12">
    <location>
        <position position="266"/>
    </location>
    <ligand>
        <name>FAD</name>
        <dbReference type="ChEBI" id="CHEBI:57692"/>
    </ligand>
</feature>
<dbReference type="GO" id="GO:0003904">
    <property type="term" value="F:deoxyribodipyrimidine photo-lyase activity"/>
    <property type="evidence" value="ECO:0007669"/>
    <property type="project" value="UniProtKB-EC"/>
</dbReference>
<proteinExistence type="inferred from homology"/>
<sequence length="463" mass="52718">MADLIWFRKDLRVEDHPALTQACCGAAPPEALYISTPRQWQDHAMAPIQADLLERAVNTLAEQLAVLGIRLHHLPLQEFSQVPQALHAFCRRHGIHRIHASEEPELNERRRDQQVIESGLELHLYPGHCILPPGSVVKGDGSPYRVFTPFRRAWMAQLRSVDLTPLPAPTGWQPLTKPAAIRLDTPKHSSELWPVGPGNAHQVLNRFVQQRMAHYQLNRDRPALEATSTLSPYLALGLISPRACLHAARGQDPEALEERPGGAFSWINELAWRDFYRHLLVQWPKLSKGKNFNSLADKVQWESGDDNFDAWCQGRTGFPLVDAAMRQLSQTGWMHNRLRMVAASFLTKNLLIDWRRGEHWFSQRLVDGDLAANNGGWQWSASTGCDAQPYFRIFNPVSQSKKFDPDGAFIRRYLPELAHLSDKAIHLPPESLRPADYPPPLVDLADSRRRALDRFSVMKREDY</sequence>
<keyword evidence="17" id="KW-1185">Reference proteome</keyword>
<dbReference type="Pfam" id="PF00875">
    <property type="entry name" value="DNA_photolyase"/>
    <property type="match status" value="1"/>
</dbReference>
<reference evidence="16 17" key="1">
    <citation type="submission" date="2019-04" db="EMBL/GenBank/DDBJ databases">
        <authorList>
            <person name="Hwang J.C."/>
        </authorList>
    </citation>
    <scope>NUCLEOTIDE SEQUENCE [LARGE SCALE GENOMIC DNA]</scope>
    <source>
        <strain evidence="16 17">IMCC35001</strain>
    </source>
</reference>
<keyword evidence="16" id="KW-0456">Lyase</keyword>
<comment type="similarity">
    <text evidence="14">Belongs to the DNA photolyase family.</text>
</comment>
<dbReference type="OrthoDB" id="9772484at2"/>
<dbReference type="Pfam" id="PF03441">
    <property type="entry name" value="FAD_binding_7"/>
    <property type="match status" value="1"/>
</dbReference>
<evidence type="ECO:0000256" key="10">
    <source>
        <dbReference type="ARBA" id="ARBA00059220"/>
    </source>
</evidence>
<dbReference type="PANTHER" id="PTHR11455">
    <property type="entry name" value="CRYPTOCHROME"/>
    <property type="match status" value="1"/>
</dbReference>
<dbReference type="InterPro" id="IPR018394">
    <property type="entry name" value="DNA_photolyase_1_CS_C"/>
</dbReference>
<dbReference type="PANTHER" id="PTHR11455:SF9">
    <property type="entry name" value="CRYPTOCHROME CIRCADIAN CLOCK 5 ISOFORM X1"/>
    <property type="match status" value="1"/>
</dbReference>
<dbReference type="EC" id="4.1.99.3" evidence="3"/>
<dbReference type="RefSeq" id="WP_136852108.1">
    <property type="nucleotide sequence ID" value="NZ_SWCI01000002.1"/>
</dbReference>
<evidence type="ECO:0000256" key="3">
    <source>
        <dbReference type="ARBA" id="ARBA00013149"/>
    </source>
</evidence>
<evidence type="ECO:0000256" key="13">
    <source>
        <dbReference type="PIRSR" id="PIRSR602081-2"/>
    </source>
</evidence>
<comment type="cofactor">
    <cofactor evidence="12">
        <name>FAD</name>
        <dbReference type="ChEBI" id="CHEBI:57692"/>
    </cofactor>
    <text evidence="12">Binds 1 FAD per subunit.</text>
</comment>
<dbReference type="InterPro" id="IPR002081">
    <property type="entry name" value="Cryptochrome/DNA_photolyase_1"/>
</dbReference>
<feature type="binding site" evidence="12">
    <location>
        <begin position="227"/>
        <end position="231"/>
    </location>
    <ligand>
        <name>FAD</name>
        <dbReference type="ChEBI" id="CHEBI:57692"/>
    </ligand>
</feature>
<dbReference type="PROSITE" id="PS00691">
    <property type="entry name" value="DNA_PHOTOLYASES_1_2"/>
    <property type="match status" value="1"/>
</dbReference>
<feature type="binding site" evidence="12">
    <location>
        <begin position="367"/>
        <end position="369"/>
    </location>
    <ligand>
        <name>FAD</name>
        <dbReference type="ChEBI" id="CHEBI:57692"/>
    </ligand>
</feature>
<gene>
    <name evidence="16" type="primary">phrB</name>
    <name evidence="16" type="ORF">FCL40_05435</name>
</gene>
<dbReference type="Gene3D" id="1.10.579.10">
    <property type="entry name" value="DNA Cyclobutane Dipyrimidine Photolyase, subunit A, domain 3"/>
    <property type="match status" value="1"/>
</dbReference>
<accession>A0A4V5NVH6</accession>
<comment type="cofactor">
    <cofactor evidence="1">
        <name>(6R)-5,10-methylene-5,6,7,8-tetrahydrofolate</name>
        <dbReference type="ChEBI" id="CHEBI:15636"/>
    </cofactor>
</comment>
<dbReference type="InterPro" id="IPR014729">
    <property type="entry name" value="Rossmann-like_a/b/a_fold"/>
</dbReference>
<evidence type="ECO:0000256" key="1">
    <source>
        <dbReference type="ARBA" id="ARBA00001932"/>
    </source>
</evidence>
<feature type="binding site" evidence="12">
    <location>
        <begin position="269"/>
        <end position="276"/>
    </location>
    <ligand>
        <name>FAD</name>
        <dbReference type="ChEBI" id="CHEBI:57692"/>
    </ligand>
</feature>
<dbReference type="FunFam" id="1.10.579.10:FF:000003">
    <property type="entry name" value="Deoxyribodipyrimidine photo-lyase"/>
    <property type="match status" value="1"/>
</dbReference>
<dbReference type="EMBL" id="SWCI01000002">
    <property type="protein sequence ID" value="TKB50593.1"/>
    <property type="molecule type" value="Genomic_DNA"/>
</dbReference>
<evidence type="ECO:0000256" key="11">
    <source>
        <dbReference type="ARBA" id="ARBA00083107"/>
    </source>
</evidence>
<feature type="site" description="Electron transfer via tryptophanyl radical" evidence="13">
    <location>
        <position position="301"/>
    </location>
</feature>
<dbReference type="InterPro" id="IPR036155">
    <property type="entry name" value="Crypto/Photolyase_N_sf"/>
</dbReference>
<dbReference type="GO" id="GO:0009416">
    <property type="term" value="P:response to light stimulus"/>
    <property type="evidence" value="ECO:0007669"/>
    <property type="project" value="TreeGrafter"/>
</dbReference>
<dbReference type="Proteomes" id="UP000305674">
    <property type="component" value="Unassembled WGS sequence"/>
</dbReference>
<dbReference type="Gene3D" id="1.25.40.80">
    <property type="match status" value="1"/>
</dbReference>
<dbReference type="PRINTS" id="PR00147">
    <property type="entry name" value="DNAPHOTLYASE"/>
</dbReference>
<dbReference type="PROSITE" id="PS51645">
    <property type="entry name" value="PHR_CRY_ALPHA_BETA"/>
    <property type="match status" value="1"/>
</dbReference>
<feature type="binding site" evidence="12">
    <location>
        <position position="215"/>
    </location>
    <ligand>
        <name>FAD</name>
        <dbReference type="ChEBI" id="CHEBI:57692"/>
    </ligand>
</feature>
<evidence type="ECO:0000313" key="17">
    <source>
        <dbReference type="Proteomes" id="UP000305674"/>
    </source>
</evidence>
<keyword evidence="6 12" id="KW-0274">FAD</keyword>
<protein>
    <recommendedName>
        <fullName evidence="4">Deoxyribodipyrimidine photo-lyase</fullName>
        <ecNumber evidence="3">4.1.99.3</ecNumber>
    </recommendedName>
    <alternativeName>
        <fullName evidence="8">DNA photolyase</fullName>
    </alternativeName>
    <alternativeName>
        <fullName evidence="11">Photoreactivating enzyme</fullName>
    </alternativeName>
</protein>
<evidence type="ECO:0000256" key="5">
    <source>
        <dbReference type="ARBA" id="ARBA00022630"/>
    </source>
</evidence>
<comment type="function">
    <text evidence="10">Involved in repair of UV radiation-induced DNA damage. Catalyzes the light-dependent monomerization (300-600 nm) of cyclobutyl pyrimidine dimers (in cis-syn configuration), which are formed between adjacent bases on the same DNA strand upon exposure to ultraviolet radiation.</text>
</comment>
<dbReference type="NCBIfam" id="NF007955">
    <property type="entry name" value="PRK10674.1"/>
    <property type="match status" value="1"/>
</dbReference>
<dbReference type="GO" id="GO:0000719">
    <property type="term" value="P:photoreactive repair"/>
    <property type="evidence" value="ECO:0007669"/>
    <property type="project" value="UniProtKB-ARBA"/>
</dbReference>
<dbReference type="AlphaFoldDB" id="A0A4V5NVH6"/>
<evidence type="ECO:0000256" key="9">
    <source>
        <dbReference type="ARBA" id="ARBA00033999"/>
    </source>
</evidence>
<feature type="site" description="Electron transfer via tryptophanyl radical" evidence="13">
    <location>
        <position position="377"/>
    </location>
</feature>
<evidence type="ECO:0000259" key="15">
    <source>
        <dbReference type="PROSITE" id="PS51645"/>
    </source>
</evidence>
<organism evidence="16 17">
    <name type="scientific">Ferrimonas sediminicola</name>
    <dbReference type="NCBI Taxonomy" id="2569538"/>
    <lineage>
        <taxon>Bacteria</taxon>
        <taxon>Pseudomonadati</taxon>
        <taxon>Pseudomonadota</taxon>
        <taxon>Gammaproteobacteria</taxon>
        <taxon>Alteromonadales</taxon>
        <taxon>Ferrimonadaceae</taxon>
        <taxon>Ferrimonas</taxon>
    </lineage>
</organism>
<keyword evidence="7 14" id="KW-0157">Chromophore</keyword>
<comment type="similarity">
    <text evidence="2">Belongs to the DNA photolyase class-1 family.</text>
</comment>
<evidence type="ECO:0000256" key="12">
    <source>
        <dbReference type="PIRSR" id="PIRSR602081-1"/>
    </source>
</evidence>
<dbReference type="SUPFAM" id="SSF52425">
    <property type="entry name" value="Cryptochrome/photolyase, N-terminal domain"/>
    <property type="match status" value="1"/>
</dbReference>
<dbReference type="GO" id="GO:0071949">
    <property type="term" value="F:FAD binding"/>
    <property type="evidence" value="ECO:0007669"/>
    <property type="project" value="TreeGrafter"/>
</dbReference>
<evidence type="ECO:0000256" key="2">
    <source>
        <dbReference type="ARBA" id="ARBA00005862"/>
    </source>
</evidence>
<dbReference type="Gene3D" id="3.40.50.620">
    <property type="entry name" value="HUPs"/>
    <property type="match status" value="1"/>
</dbReference>
<comment type="catalytic activity">
    <reaction evidence="9">
        <text>cyclobutadipyrimidine (in DNA) = 2 pyrimidine residues (in DNA).</text>
        <dbReference type="EC" id="4.1.99.3"/>
    </reaction>
</comment>
<evidence type="ECO:0000256" key="8">
    <source>
        <dbReference type="ARBA" id="ARBA00031671"/>
    </source>
</evidence>
<evidence type="ECO:0000256" key="14">
    <source>
        <dbReference type="RuleBase" id="RU004182"/>
    </source>
</evidence>
<evidence type="ECO:0000313" key="16">
    <source>
        <dbReference type="EMBL" id="TKB50593.1"/>
    </source>
</evidence>
<dbReference type="InterPro" id="IPR036134">
    <property type="entry name" value="Crypto/Photolyase_FAD-like_sf"/>
</dbReference>
<evidence type="ECO:0000256" key="7">
    <source>
        <dbReference type="ARBA" id="ARBA00022991"/>
    </source>
</evidence>
<evidence type="ECO:0000256" key="6">
    <source>
        <dbReference type="ARBA" id="ARBA00022827"/>
    </source>
</evidence>
<dbReference type="InterPro" id="IPR005101">
    <property type="entry name" value="Cryptochr/Photolyase_FAD-bd"/>
</dbReference>